<dbReference type="Pfam" id="PF08282">
    <property type="entry name" value="Hydrolase_3"/>
    <property type="match status" value="1"/>
</dbReference>
<comment type="catalytic activity">
    <reaction evidence="1">
        <text>3-deoxy-alpha-D-manno-2-octulosonate-8-phosphate + H2O = 3-deoxy-alpha-D-manno-oct-2-ulosonate + phosphate</text>
        <dbReference type="Rhea" id="RHEA:11500"/>
        <dbReference type="ChEBI" id="CHEBI:15377"/>
        <dbReference type="ChEBI" id="CHEBI:43474"/>
        <dbReference type="ChEBI" id="CHEBI:85985"/>
        <dbReference type="ChEBI" id="CHEBI:85986"/>
        <dbReference type="EC" id="3.1.3.45"/>
    </reaction>
</comment>
<dbReference type="PANTHER" id="PTHR21485:SF3">
    <property type="entry name" value="N-ACYLNEURAMINATE CYTIDYLYLTRANSFERASE"/>
    <property type="match status" value="1"/>
</dbReference>
<dbReference type="GO" id="GO:0008781">
    <property type="term" value="F:N-acylneuraminate cytidylyltransferase activity"/>
    <property type="evidence" value="ECO:0007669"/>
    <property type="project" value="TreeGrafter"/>
</dbReference>
<feature type="binding site" evidence="11">
    <location>
        <position position="115"/>
    </location>
    <ligand>
        <name>Mg(2+)</name>
        <dbReference type="ChEBI" id="CHEBI:18420"/>
    </ligand>
</feature>
<dbReference type="GO" id="GO:0046872">
    <property type="term" value="F:metal ion binding"/>
    <property type="evidence" value="ECO:0007669"/>
    <property type="project" value="UniProtKB-KW"/>
</dbReference>
<dbReference type="EMBL" id="ADCY02000005">
    <property type="protein sequence ID" value="EFG31848.1"/>
    <property type="molecule type" value="Genomic_DNA"/>
</dbReference>
<dbReference type="eggNOG" id="COG1778">
    <property type="taxonomic scope" value="Bacteria"/>
</dbReference>
<keyword evidence="7 11" id="KW-0479">Metal-binding</keyword>
<organism evidence="12 13">
    <name type="scientific">Simonsiella muelleri ATCC 29453</name>
    <dbReference type="NCBI Taxonomy" id="641147"/>
    <lineage>
        <taxon>Bacteria</taxon>
        <taxon>Pseudomonadati</taxon>
        <taxon>Pseudomonadota</taxon>
        <taxon>Betaproteobacteria</taxon>
        <taxon>Neisseriales</taxon>
        <taxon>Neisseriaceae</taxon>
        <taxon>Simonsiella</taxon>
    </lineage>
</organism>
<dbReference type="NCBIfam" id="TIGR01662">
    <property type="entry name" value="HAD-SF-IIIA"/>
    <property type="match status" value="1"/>
</dbReference>
<evidence type="ECO:0000256" key="7">
    <source>
        <dbReference type="ARBA" id="ARBA00022723"/>
    </source>
</evidence>
<dbReference type="GO" id="GO:0019143">
    <property type="term" value="F:3-deoxy-manno-octulosonate-8-phosphatase activity"/>
    <property type="evidence" value="ECO:0007669"/>
    <property type="project" value="UniProtKB-EC"/>
</dbReference>
<evidence type="ECO:0000256" key="8">
    <source>
        <dbReference type="ARBA" id="ARBA00022801"/>
    </source>
</evidence>
<dbReference type="HOGENOM" id="CLU_106694_0_1_4"/>
<keyword evidence="9 11" id="KW-0460">Magnesium</keyword>
<evidence type="ECO:0000313" key="12">
    <source>
        <dbReference type="EMBL" id="EFG31848.1"/>
    </source>
</evidence>
<keyword evidence="8" id="KW-0378">Hydrolase</keyword>
<dbReference type="InterPro" id="IPR036412">
    <property type="entry name" value="HAD-like_sf"/>
</dbReference>
<evidence type="ECO:0000256" key="1">
    <source>
        <dbReference type="ARBA" id="ARBA00000898"/>
    </source>
</evidence>
<dbReference type="InterPro" id="IPR050793">
    <property type="entry name" value="CMP-NeuNAc_synthase"/>
</dbReference>
<dbReference type="STRING" id="641147.HMPREF9021_00247"/>
<evidence type="ECO:0000256" key="11">
    <source>
        <dbReference type="PIRSR" id="PIRSR006118-2"/>
    </source>
</evidence>
<reference evidence="12 13" key="2">
    <citation type="submission" date="2011-10" db="EMBL/GenBank/DDBJ databases">
        <title>The Genome Sequence of Simonsiella muelleri ATCC 29453.</title>
        <authorList>
            <consortium name="The Broad Institute Genome Sequencing Platform"/>
            <consortium name="The Broad Institute Genome Sequencing Center for Infectious Disease"/>
            <person name="Earl A."/>
            <person name="Ward D."/>
            <person name="Feldgarden M."/>
            <person name="Gevers D."/>
            <person name="Izard J."/>
            <person name="Baranova O.V."/>
            <person name="Blanton J.M."/>
            <person name="Tanner A.C."/>
            <person name="Dewhirst F."/>
            <person name="Young S.K."/>
            <person name="Zeng Q."/>
            <person name="Gargeya S."/>
            <person name="Fitzgerald M."/>
            <person name="Haas B."/>
            <person name="Abouelleil A."/>
            <person name="Alvarado L."/>
            <person name="Arachchi H.M."/>
            <person name="Berlin A."/>
            <person name="Brown A."/>
            <person name="Chapman S.B."/>
            <person name="Chen Z."/>
            <person name="Dunbar C."/>
            <person name="Freedman E."/>
            <person name="Gearin G."/>
            <person name="Goldberg J."/>
            <person name="Griggs A."/>
            <person name="Gujja S."/>
            <person name="Heiman D."/>
            <person name="Howarth C."/>
            <person name="Larson L."/>
            <person name="Lui A."/>
            <person name="MacDonald P.J.P."/>
            <person name="Montmayeur A."/>
            <person name="Murphy C."/>
            <person name="Neiman D."/>
            <person name="Pearson M."/>
            <person name="Priest M."/>
            <person name="Roberts A."/>
            <person name="Saif S."/>
            <person name="Shea T."/>
            <person name="Shenoy N."/>
            <person name="Sisk P."/>
            <person name="Stolte C."/>
            <person name="Sykes S."/>
            <person name="Wortman J."/>
            <person name="Nusbaum C."/>
            <person name="Birren B."/>
        </authorList>
    </citation>
    <scope>NUCLEOTIDE SEQUENCE [LARGE SCALE GENOMIC DNA]</scope>
    <source>
        <strain evidence="12 13">ATCC 29453</strain>
    </source>
</reference>
<evidence type="ECO:0000256" key="10">
    <source>
        <dbReference type="ARBA" id="ARBA00031051"/>
    </source>
</evidence>
<evidence type="ECO:0000256" key="9">
    <source>
        <dbReference type="ARBA" id="ARBA00022842"/>
    </source>
</evidence>
<reference evidence="12 13" key="1">
    <citation type="submission" date="2010-03" db="EMBL/GenBank/DDBJ databases">
        <authorList>
            <consortium name="The Broad Institute Genome Sequencing Platform"/>
            <person name="Ward D."/>
            <person name="Earl A."/>
            <person name="Feldgarden M."/>
            <person name="Gevers D."/>
            <person name="Young S."/>
            <person name="Zeng Q."/>
            <person name="Koehrsen M."/>
            <person name="Alvarado L."/>
            <person name="Berlin A.M."/>
            <person name="Borenstein D."/>
            <person name="Chapman S.B."/>
            <person name="Chen Z."/>
            <person name="Engels R."/>
            <person name="Freedman E."/>
            <person name="Gellesch M."/>
            <person name="Goldberg J."/>
            <person name="Griggs A."/>
            <person name="Gujja S."/>
            <person name="Heilman E.R."/>
            <person name="Heiman D.I."/>
            <person name="Hepburn T.A."/>
            <person name="Howarth C."/>
            <person name="Jen D."/>
            <person name="Larson L."/>
            <person name="Mehta T."/>
            <person name="Park D."/>
            <person name="Pearson M."/>
            <person name="Richards J."/>
            <person name="Roberts A."/>
            <person name="Saif S."/>
            <person name="Shea T.D."/>
            <person name="Shenoy N."/>
            <person name="Sisk P."/>
            <person name="Stolte C."/>
            <person name="Sykes S.N."/>
            <person name="Walk T."/>
            <person name="White J."/>
            <person name="Yandava C."/>
            <person name="Izard J."/>
            <person name="Baranova O.V."/>
            <person name="Blanton J.M."/>
            <person name="Tanner A.C."/>
            <person name="Dewhirst F."/>
            <person name="Haas B."/>
            <person name="Nusbaum C."/>
            <person name="Birren B."/>
        </authorList>
    </citation>
    <scope>NUCLEOTIDE SEQUENCE [LARGE SCALE GENOMIC DNA]</scope>
    <source>
        <strain evidence="12 13">ATCC 29453</strain>
    </source>
</reference>
<dbReference type="InterPro" id="IPR010023">
    <property type="entry name" value="KdsC_fam"/>
</dbReference>
<dbReference type="PIRSF" id="PIRSF006118">
    <property type="entry name" value="KDO8-P_Ptase"/>
    <property type="match status" value="1"/>
</dbReference>
<evidence type="ECO:0000256" key="6">
    <source>
        <dbReference type="ARBA" id="ARBA00020092"/>
    </source>
</evidence>
<proteinExistence type="inferred from homology"/>
<dbReference type="InterPro" id="IPR006549">
    <property type="entry name" value="HAD-SF_hydro_IIIA"/>
</dbReference>
<dbReference type="EC" id="3.1.3.45" evidence="5"/>
<dbReference type="Proteomes" id="UP000017813">
    <property type="component" value="Unassembled WGS sequence"/>
</dbReference>
<dbReference type="SFLD" id="SFLDG01136">
    <property type="entry name" value="C1.6:_Phosphoserine_Phosphatas"/>
    <property type="match status" value="1"/>
</dbReference>
<dbReference type="SUPFAM" id="SSF56784">
    <property type="entry name" value="HAD-like"/>
    <property type="match status" value="1"/>
</dbReference>
<accession>V9HMC7</accession>
<dbReference type="NCBIfam" id="TIGR01670">
    <property type="entry name" value="KdsC-phosphatas"/>
    <property type="match status" value="1"/>
</dbReference>
<dbReference type="CDD" id="cd01630">
    <property type="entry name" value="HAD_KDO-like"/>
    <property type="match status" value="1"/>
</dbReference>
<dbReference type="RefSeq" id="WP_002641164.1">
    <property type="nucleotide sequence ID" value="NZ_CP019448.1"/>
</dbReference>
<dbReference type="OrthoDB" id="9805604at2"/>
<comment type="caution">
    <text evidence="12">The sequence shown here is derived from an EMBL/GenBank/DDBJ whole genome shotgun (WGS) entry which is preliminary data.</text>
</comment>
<sequence length="179" mass="19837">MFEHISSDTIQRVRSIKLLILDVDGVLTNGQLLIGESGEIFKSFNTLDGIGIKMLQQSGIQTAVITARNDAAVTARVEQLGITHYFKGMHNKKLAYEQIRHKIQLTELECAFVGDDVIDLPVMIRCGFPVAVQNAHPFVKEHAAYITQNFGGAGAVREVTDLIMHAQNTLQTALEEYIK</sequence>
<comment type="similarity">
    <text evidence="3">Belongs to the KdsC family.</text>
</comment>
<evidence type="ECO:0000256" key="5">
    <source>
        <dbReference type="ARBA" id="ARBA00013066"/>
    </source>
</evidence>
<gene>
    <name evidence="12" type="ORF">HMPREF9021_00247</name>
</gene>
<dbReference type="FunFam" id="3.40.50.1000:FF:000029">
    <property type="entry name" value="3-deoxy-D-manno-octulosonate 8-phosphate phosphatase KdsC"/>
    <property type="match status" value="1"/>
</dbReference>
<evidence type="ECO:0000313" key="13">
    <source>
        <dbReference type="Proteomes" id="UP000017813"/>
    </source>
</evidence>
<protein>
    <recommendedName>
        <fullName evidence="6">3-deoxy-D-manno-octulosonate 8-phosphate phosphatase KdsC</fullName>
        <ecNumber evidence="5">3.1.3.45</ecNumber>
    </recommendedName>
    <alternativeName>
        <fullName evidence="10">KDO 8-P phosphatase</fullName>
    </alternativeName>
</protein>
<dbReference type="SFLD" id="SFLDS00003">
    <property type="entry name" value="Haloacid_Dehalogenase"/>
    <property type="match status" value="1"/>
</dbReference>
<dbReference type="SFLD" id="SFLDG01138">
    <property type="entry name" value="C1.6.2:_Deoxy-d-mannose-octulo"/>
    <property type="match status" value="1"/>
</dbReference>
<dbReference type="AlphaFoldDB" id="V9HMC7"/>
<dbReference type="Gene3D" id="3.40.50.1000">
    <property type="entry name" value="HAD superfamily/HAD-like"/>
    <property type="match status" value="1"/>
</dbReference>
<comment type="subunit">
    <text evidence="4">Homotetramer.</text>
</comment>
<feature type="binding site" evidence="11">
    <location>
        <position position="22"/>
    </location>
    <ligand>
        <name>Mg(2+)</name>
        <dbReference type="ChEBI" id="CHEBI:18420"/>
    </ligand>
</feature>
<name>V9HMC7_9NEIS</name>
<evidence type="ECO:0000256" key="4">
    <source>
        <dbReference type="ARBA" id="ARBA00011881"/>
    </source>
</evidence>
<dbReference type="KEGG" id="smur:BWP33_01345"/>
<dbReference type="InterPro" id="IPR023214">
    <property type="entry name" value="HAD_sf"/>
</dbReference>
<dbReference type="PANTHER" id="PTHR21485">
    <property type="entry name" value="HAD SUPERFAMILY MEMBERS CMAS AND KDSC"/>
    <property type="match status" value="1"/>
</dbReference>
<evidence type="ECO:0000256" key="2">
    <source>
        <dbReference type="ARBA" id="ARBA00001946"/>
    </source>
</evidence>
<feature type="binding site" evidence="11">
    <location>
        <position position="24"/>
    </location>
    <ligand>
        <name>substrate</name>
    </ligand>
</feature>
<evidence type="ECO:0000256" key="3">
    <source>
        <dbReference type="ARBA" id="ARBA00005893"/>
    </source>
</evidence>
<comment type="cofactor">
    <cofactor evidence="2 11">
        <name>Mg(2+)</name>
        <dbReference type="ChEBI" id="CHEBI:18420"/>
    </cofactor>
</comment>
<keyword evidence="13" id="KW-1185">Reference proteome</keyword>